<comment type="caution">
    <text evidence="1">The sequence shown here is derived from an EMBL/GenBank/DDBJ whole genome shotgun (WGS) entry which is preliminary data.</text>
</comment>
<evidence type="ECO:0000313" key="1">
    <source>
        <dbReference type="EMBL" id="GBP16237.1"/>
    </source>
</evidence>
<dbReference type="EMBL" id="BGZK01000078">
    <property type="protein sequence ID" value="GBP16237.1"/>
    <property type="molecule type" value="Genomic_DNA"/>
</dbReference>
<evidence type="ECO:0000313" key="2">
    <source>
        <dbReference type="Proteomes" id="UP000299102"/>
    </source>
</evidence>
<dbReference type="AlphaFoldDB" id="A0A4C1TQJ0"/>
<keyword evidence="2" id="KW-1185">Reference proteome</keyword>
<gene>
    <name evidence="1" type="ORF">EVAR_93607_1</name>
</gene>
<accession>A0A4C1TQJ0</accession>
<proteinExistence type="predicted"/>
<reference evidence="1 2" key="1">
    <citation type="journal article" date="2019" name="Commun. Biol.">
        <title>The bagworm genome reveals a unique fibroin gene that provides high tensile strength.</title>
        <authorList>
            <person name="Kono N."/>
            <person name="Nakamura H."/>
            <person name="Ohtoshi R."/>
            <person name="Tomita M."/>
            <person name="Numata K."/>
            <person name="Arakawa K."/>
        </authorList>
    </citation>
    <scope>NUCLEOTIDE SEQUENCE [LARGE SCALE GENOMIC DNA]</scope>
</reference>
<organism evidence="1 2">
    <name type="scientific">Eumeta variegata</name>
    <name type="common">Bagworm moth</name>
    <name type="synonym">Eumeta japonica</name>
    <dbReference type="NCBI Taxonomy" id="151549"/>
    <lineage>
        <taxon>Eukaryota</taxon>
        <taxon>Metazoa</taxon>
        <taxon>Ecdysozoa</taxon>
        <taxon>Arthropoda</taxon>
        <taxon>Hexapoda</taxon>
        <taxon>Insecta</taxon>
        <taxon>Pterygota</taxon>
        <taxon>Neoptera</taxon>
        <taxon>Endopterygota</taxon>
        <taxon>Lepidoptera</taxon>
        <taxon>Glossata</taxon>
        <taxon>Ditrysia</taxon>
        <taxon>Tineoidea</taxon>
        <taxon>Psychidae</taxon>
        <taxon>Oiketicinae</taxon>
        <taxon>Eumeta</taxon>
    </lineage>
</organism>
<name>A0A4C1TQJ0_EUMVA</name>
<dbReference type="Proteomes" id="UP000299102">
    <property type="component" value="Unassembled WGS sequence"/>
</dbReference>
<sequence length="70" mass="7957">MSIYSLFFEWRERIAGRDGEVLTAKLLRILKKHAMDMNIEEVYLLHAISYVGRTKSTPPFAADNLCVLGG</sequence>
<protein>
    <submittedName>
        <fullName evidence="1">Uncharacterized protein</fullName>
    </submittedName>
</protein>